<dbReference type="Proteomes" id="UP000000547">
    <property type="component" value="Chromosome"/>
</dbReference>
<keyword evidence="2" id="KW-0449">Lipoprotein</keyword>
<dbReference type="STRING" id="167879.CPS_1792"/>
<dbReference type="KEGG" id="cps:CPS_1792"/>
<dbReference type="AlphaFoldDB" id="Q484J2"/>
<evidence type="ECO:0000313" key="2">
    <source>
        <dbReference type="EMBL" id="AAZ28626.1"/>
    </source>
</evidence>
<sequence length="123" mass="14007">MKNKIFLTVPLLSIALFACSDNSLTAKELSGLSKENFATKACEEIVAANFEQLKVILDDKHFNKLQKKYEKNSDSWSQLSEKMTCTIKTVKELKGKTKFYFEQGAFSLVIKEINDLYLVVDID</sequence>
<feature type="signal peptide" evidence="1">
    <location>
        <begin position="1"/>
        <end position="20"/>
    </location>
</feature>
<reference evidence="2" key="1">
    <citation type="journal article" date="2005" name="Proc. Natl. Acad. Sci. U.S.A.">
        <title>The psychrophilic lifestyle as revealed by the genome sequence of Colwellia psychrerythraea 34H through genomic and proteomic analyses.</title>
        <authorList>
            <person name="Methe B.A."/>
            <person name="Nelson K.E."/>
            <person name="Deming J.W."/>
            <person name="Momen B."/>
            <person name="Melamud E."/>
            <person name="Zhang X."/>
            <person name="Moult J."/>
            <person name="Madupu R."/>
            <person name="Nelson W.C."/>
            <person name="Dodson R.J."/>
            <person name="Brinkac L.M."/>
            <person name="Daugherty S.C."/>
            <person name="Durkin A.S."/>
            <person name="DeBoy R.T."/>
            <person name="Kolonay J.F."/>
            <person name="Sullivan S.A."/>
            <person name="Zhou L."/>
            <person name="Davidsen T.M."/>
            <person name="Wu M."/>
            <person name="Huston A.L."/>
            <person name="Lewis M."/>
            <person name="Weaver B."/>
            <person name="Weidman J.F."/>
            <person name="Khouri H."/>
            <person name="Utterback T.R."/>
            <person name="Feldblyum T.V."/>
            <person name="Fraser C.M."/>
        </authorList>
    </citation>
    <scope>NUCLEOTIDE SEQUENCE [LARGE SCALE GENOMIC DNA]</scope>
    <source>
        <strain evidence="2">34H</strain>
    </source>
</reference>
<feature type="chain" id="PRO_5004234152" evidence="1">
    <location>
        <begin position="21"/>
        <end position="123"/>
    </location>
</feature>
<evidence type="ECO:0000256" key="1">
    <source>
        <dbReference type="SAM" id="SignalP"/>
    </source>
</evidence>
<protein>
    <submittedName>
        <fullName evidence="2">Putative lipoprotein</fullName>
    </submittedName>
</protein>
<organism evidence="2 3">
    <name type="scientific">Colwellia psychrerythraea (strain 34H / ATCC BAA-681)</name>
    <name type="common">Vibrio psychroerythus</name>
    <dbReference type="NCBI Taxonomy" id="167879"/>
    <lineage>
        <taxon>Bacteria</taxon>
        <taxon>Pseudomonadati</taxon>
        <taxon>Pseudomonadota</taxon>
        <taxon>Gammaproteobacteria</taxon>
        <taxon>Alteromonadales</taxon>
        <taxon>Colwelliaceae</taxon>
        <taxon>Colwellia</taxon>
    </lineage>
</organism>
<accession>Q484J2</accession>
<dbReference type="EMBL" id="CP000083">
    <property type="protein sequence ID" value="AAZ28626.1"/>
    <property type="molecule type" value="Genomic_DNA"/>
</dbReference>
<gene>
    <name evidence="2" type="ordered locus">CPS_1792</name>
</gene>
<proteinExistence type="predicted"/>
<keyword evidence="1" id="KW-0732">Signal</keyword>
<dbReference type="RefSeq" id="WP_011042617.1">
    <property type="nucleotide sequence ID" value="NC_003910.7"/>
</dbReference>
<dbReference type="PROSITE" id="PS51257">
    <property type="entry name" value="PROKAR_LIPOPROTEIN"/>
    <property type="match status" value="1"/>
</dbReference>
<evidence type="ECO:0000313" key="3">
    <source>
        <dbReference type="Proteomes" id="UP000000547"/>
    </source>
</evidence>
<name>Q484J2_COLP3</name>
<dbReference type="HOGENOM" id="CLU_2011352_0_0_6"/>